<name>A0AAD8XA58_GLOAC</name>
<dbReference type="RefSeq" id="XP_060357144.1">
    <property type="nucleotide sequence ID" value="XM_060509832.1"/>
</dbReference>
<dbReference type="Proteomes" id="UP001244207">
    <property type="component" value="Unassembled WGS sequence"/>
</dbReference>
<dbReference type="PANTHER" id="PTHR43656:SF5">
    <property type="entry name" value="NADH:FLAVIN OXIDOREDUCTASE_NADH OXIDASE N-TERMINAL DOMAIN-CONTAINING PROTEIN"/>
    <property type="match status" value="1"/>
</dbReference>
<dbReference type="CDD" id="cd04733">
    <property type="entry name" value="OYE_like_2_FMN"/>
    <property type="match status" value="1"/>
</dbReference>
<comment type="caution">
    <text evidence="7">The sequence shown here is derived from an EMBL/GenBank/DDBJ whole genome shotgun (WGS) entry which is preliminary data.</text>
</comment>
<protein>
    <recommendedName>
        <fullName evidence="6">NADH:flavin oxidoreductase/NADH oxidase N-terminal domain-containing protein</fullName>
    </recommendedName>
</protein>
<dbReference type="PANTHER" id="PTHR43656">
    <property type="entry name" value="BINDING OXIDOREDUCTASE, PUTATIVE (AFU_ORTHOLOGUE AFUA_2G08260)-RELATED"/>
    <property type="match status" value="1"/>
</dbReference>
<evidence type="ECO:0000256" key="4">
    <source>
        <dbReference type="ARBA" id="ARBA00023002"/>
    </source>
</evidence>
<organism evidence="7 8">
    <name type="scientific">Glomerella acutata</name>
    <name type="common">Colletotrichum acutatum</name>
    <dbReference type="NCBI Taxonomy" id="27357"/>
    <lineage>
        <taxon>Eukaryota</taxon>
        <taxon>Fungi</taxon>
        <taxon>Dikarya</taxon>
        <taxon>Ascomycota</taxon>
        <taxon>Pezizomycotina</taxon>
        <taxon>Sordariomycetes</taxon>
        <taxon>Hypocreomycetidae</taxon>
        <taxon>Glomerellales</taxon>
        <taxon>Glomerellaceae</taxon>
        <taxon>Colletotrichum</taxon>
        <taxon>Colletotrichum acutatum species complex</taxon>
    </lineage>
</organism>
<evidence type="ECO:0000256" key="1">
    <source>
        <dbReference type="ARBA" id="ARBA00005979"/>
    </source>
</evidence>
<dbReference type="AlphaFoldDB" id="A0AAD8XA58"/>
<dbReference type="GO" id="GO:0016491">
    <property type="term" value="F:oxidoreductase activity"/>
    <property type="evidence" value="ECO:0007669"/>
    <property type="project" value="UniProtKB-KW"/>
</dbReference>
<dbReference type="InterPro" id="IPR051799">
    <property type="entry name" value="NADH_flavin_oxidoreductase"/>
</dbReference>
<dbReference type="InterPro" id="IPR001155">
    <property type="entry name" value="OxRdtase_FMN_N"/>
</dbReference>
<keyword evidence="2" id="KW-0285">Flavoprotein</keyword>
<dbReference type="GeneID" id="85393731"/>
<evidence type="ECO:0000259" key="6">
    <source>
        <dbReference type="Pfam" id="PF00724"/>
    </source>
</evidence>
<dbReference type="Gene3D" id="3.20.20.70">
    <property type="entry name" value="Aldolase class I"/>
    <property type="match status" value="1"/>
</dbReference>
<dbReference type="Pfam" id="PF00724">
    <property type="entry name" value="Oxidored_FMN"/>
    <property type="match status" value="1"/>
</dbReference>
<evidence type="ECO:0000313" key="8">
    <source>
        <dbReference type="Proteomes" id="UP001244207"/>
    </source>
</evidence>
<keyword evidence="8" id="KW-1185">Reference proteome</keyword>
<comment type="similarity">
    <text evidence="1">Belongs to the NADH:flavin oxidoreductase/NADH oxidase family.</text>
</comment>
<gene>
    <name evidence="7" type="ORF">BDZ83DRAFT_645276</name>
</gene>
<evidence type="ECO:0000256" key="5">
    <source>
        <dbReference type="SAM" id="MobiDB-lite"/>
    </source>
</evidence>
<evidence type="ECO:0000256" key="3">
    <source>
        <dbReference type="ARBA" id="ARBA00022643"/>
    </source>
</evidence>
<dbReference type="GO" id="GO:0010181">
    <property type="term" value="F:FMN binding"/>
    <property type="evidence" value="ECO:0007669"/>
    <property type="project" value="InterPro"/>
</dbReference>
<feature type="domain" description="NADH:flavin oxidoreductase/NADH oxidase N-terminal" evidence="6">
    <location>
        <begin position="31"/>
        <end position="340"/>
    </location>
</feature>
<evidence type="ECO:0000313" key="7">
    <source>
        <dbReference type="EMBL" id="KAK1702555.1"/>
    </source>
</evidence>
<feature type="region of interest" description="Disordered" evidence="5">
    <location>
        <begin position="1"/>
        <end position="21"/>
    </location>
</feature>
<reference evidence="7" key="1">
    <citation type="submission" date="2021-12" db="EMBL/GenBank/DDBJ databases">
        <title>Comparative genomics, transcriptomics and evolutionary studies reveal genomic signatures of adaptation to plant cell wall in hemibiotrophic fungi.</title>
        <authorList>
            <consortium name="DOE Joint Genome Institute"/>
            <person name="Baroncelli R."/>
            <person name="Diaz J.F."/>
            <person name="Benocci T."/>
            <person name="Peng M."/>
            <person name="Battaglia E."/>
            <person name="Haridas S."/>
            <person name="Andreopoulos W."/>
            <person name="Labutti K."/>
            <person name="Pangilinan J."/>
            <person name="Floch G.L."/>
            <person name="Makela M.R."/>
            <person name="Henrissat B."/>
            <person name="Grigoriev I.V."/>
            <person name="Crouch J.A."/>
            <person name="De Vries R.P."/>
            <person name="Sukno S.A."/>
            <person name="Thon M.R."/>
        </authorList>
    </citation>
    <scope>NUCLEOTIDE SEQUENCE</scope>
    <source>
        <strain evidence="7">CBS 112980</strain>
    </source>
</reference>
<proteinExistence type="inferred from homology"/>
<accession>A0AAD8XA58</accession>
<keyword evidence="4" id="KW-0560">Oxidoreductase</keyword>
<dbReference type="InterPro" id="IPR013785">
    <property type="entry name" value="Aldolase_TIM"/>
</dbReference>
<keyword evidence="3" id="KW-0288">FMN</keyword>
<dbReference type="SUPFAM" id="SSF51395">
    <property type="entry name" value="FMN-linked oxidoreductases"/>
    <property type="match status" value="1"/>
</dbReference>
<dbReference type="EMBL" id="JAHMHS010000308">
    <property type="protein sequence ID" value="KAK1702555.1"/>
    <property type="molecule type" value="Genomic_DNA"/>
</dbReference>
<sequence length="447" mass="49059">MSLDSRPRYSSPDASAEPLSQPLELPFSKRMVPNRFLKAAMSEALCSWDPVDPSKRGVPSPELATLYRHWAEGGWGQIVTGNIIIDNMHLEARGNPTIPKDAPFEGTRFEAFKALAEAGRSGNGLLVGQVSHGGRQVDARIQPEPVSASSVQLFAPMMGVTYANPRAATEEDIKDIIEGFAHAAQYLEKAGFDGIQLHAAHGYLLTQFLSKTTNKRTDKYGGSLENRMRLLLEVATEVKNRVSKTFVVGIKINSVEFQADGFQPEEATVLCQALERAEFDYVELSGGTYEKLGFQHYRESTRKRENFFIEFAEQIVKPLKSLKVYTTGGFKTVGGMVDAMKTVDGVGLGKAAGQEPRLPNDLLAGKFTGVVKPAWDENNPGTGLFITGAQIKRIGQGSEPLDLSDPEQTEGIMNDIQAHFARLTEDERGYYYGTVPISRATVPYGYV</sequence>
<evidence type="ECO:0000256" key="2">
    <source>
        <dbReference type="ARBA" id="ARBA00022630"/>
    </source>
</evidence>